<comment type="caution">
    <text evidence="3">The sequence shown here is derived from an EMBL/GenBank/DDBJ whole genome shotgun (WGS) entry which is preliminary data.</text>
</comment>
<evidence type="ECO:0008006" key="5">
    <source>
        <dbReference type="Google" id="ProtNLM"/>
    </source>
</evidence>
<gene>
    <name evidence="3" type="ORF">IAB03_09490</name>
</gene>
<evidence type="ECO:0000313" key="4">
    <source>
        <dbReference type="Proteomes" id="UP000824112"/>
    </source>
</evidence>
<feature type="chain" id="PRO_5039698880" description="Chemotaxis protein" evidence="2">
    <location>
        <begin position="23"/>
        <end position="383"/>
    </location>
</feature>
<evidence type="ECO:0000256" key="1">
    <source>
        <dbReference type="SAM" id="Phobius"/>
    </source>
</evidence>
<dbReference type="AlphaFoldDB" id="A0A9D1M980"/>
<name>A0A9D1M980_9BACT</name>
<evidence type="ECO:0000313" key="3">
    <source>
        <dbReference type="EMBL" id="HIU56021.1"/>
    </source>
</evidence>
<proteinExistence type="predicted"/>
<keyword evidence="1" id="KW-0472">Membrane</keyword>
<sequence>MKKIVVLIALTCLILPSCSLLKFQLNEEGAVPLSKTEMNIRVYTHTYISTFFSELEDAVDSLKQVTNDPKIIGQSLVWLMNNESAVQGAVFQVDPKVALADTWLLSIQMVDFLEHHGKKYFGDYTPILLEPTQQLNTQITQAAQRMLNHKEYETMQNFVSEQSHRHRITEINYTRDPIYAQWLQYNNMPDTSAISTVGSLSQVIAGFSDRFSVMGGQIGKIAQWQLELASLYTGITPETFKAIGDSANVRMDEFMELINQMPYYLDTTLVKISGDLLIITSVLDDRIALTMATLQQERQALETMVAREREIIMNDVDSISVHVTQTLMQKATEMLKEVLLYLCLLFAIILFIPFGLGYATGRIFTKQKVHKKTEKEGRTGKGG</sequence>
<keyword evidence="1" id="KW-1133">Transmembrane helix</keyword>
<reference evidence="3" key="2">
    <citation type="journal article" date="2021" name="PeerJ">
        <title>Extensive microbial diversity within the chicken gut microbiome revealed by metagenomics and culture.</title>
        <authorList>
            <person name="Gilroy R."/>
            <person name="Ravi A."/>
            <person name="Getino M."/>
            <person name="Pursley I."/>
            <person name="Horton D.L."/>
            <person name="Alikhan N.F."/>
            <person name="Baker D."/>
            <person name="Gharbi K."/>
            <person name="Hall N."/>
            <person name="Watson M."/>
            <person name="Adriaenssens E.M."/>
            <person name="Foster-Nyarko E."/>
            <person name="Jarju S."/>
            <person name="Secka A."/>
            <person name="Antonio M."/>
            <person name="Oren A."/>
            <person name="Chaudhuri R.R."/>
            <person name="La Ragione R."/>
            <person name="Hildebrand F."/>
            <person name="Pallen M.J."/>
        </authorList>
    </citation>
    <scope>NUCLEOTIDE SEQUENCE</scope>
    <source>
        <strain evidence="3">CHK158-818</strain>
    </source>
</reference>
<accession>A0A9D1M980</accession>
<protein>
    <recommendedName>
        <fullName evidence="5">Chemotaxis protein</fullName>
    </recommendedName>
</protein>
<reference evidence="3" key="1">
    <citation type="submission" date="2020-10" db="EMBL/GenBank/DDBJ databases">
        <authorList>
            <person name="Gilroy R."/>
        </authorList>
    </citation>
    <scope>NUCLEOTIDE SEQUENCE</scope>
    <source>
        <strain evidence="3">CHK158-818</strain>
    </source>
</reference>
<organism evidence="3 4">
    <name type="scientific">Candidatus Gallibacteroides avistercoris</name>
    <dbReference type="NCBI Taxonomy" id="2840833"/>
    <lineage>
        <taxon>Bacteria</taxon>
        <taxon>Pseudomonadati</taxon>
        <taxon>Bacteroidota</taxon>
        <taxon>Bacteroidia</taxon>
        <taxon>Bacteroidales</taxon>
        <taxon>Bacteroidaceae</taxon>
        <taxon>Bacteroidaceae incertae sedis</taxon>
        <taxon>Candidatus Gallibacteroides</taxon>
    </lineage>
</organism>
<feature type="transmembrane region" description="Helical" evidence="1">
    <location>
        <begin position="338"/>
        <end position="359"/>
    </location>
</feature>
<keyword evidence="1" id="KW-0812">Transmembrane</keyword>
<keyword evidence="2" id="KW-0732">Signal</keyword>
<dbReference type="EMBL" id="DVNA01000217">
    <property type="protein sequence ID" value="HIU56021.1"/>
    <property type="molecule type" value="Genomic_DNA"/>
</dbReference>
<evidence type="ECO:0000256" key="2">
    <source>
        <dbReference type="SAM" id="SignalP"/>
    </source>
</evidence>
<feature type="signal peptide" evidence="2">
    <location>
        <begin position="1"/>
        <end position="22"/>
    </location>
</feature>
<dbReference type="Proteomes" id="UP000824112">
    <property type="component" value="Unassembled WGS sequence"/>
</dbReference>